<feature type="compositionally biased region" description="Basic residues" evidence="2">
    <location>
        <begin position="289"/>
        <end position="299"/>
    </location>
</feature>
<evidence type="ECO:0000256" key="1">
    <source>
        <dbReference type="SAM" id="Coils"/>
    </source>
</evidence>
<feature type="compositionally biased region" description="Acidic residues" evidence="2">
    <location>
        <begin position="431"/>
        <end position="456"/>
    </location>
</feature>
<feature type="compositionally biased region" description="Low complexity" evidence="2">
    <location>
        <begin position="1405"/>
        <end position="1422"/>
    </location>
</feature>
<keyword evidence="5" id="KW-1185">Reference proteome</keyword>
<dbReference type="OrthoDB" id="2548929at2759"/>
<keyword evidence="3" id="KW-0472">Membrane</keyword>
<keyword evidence="1" id="KW-0175">Coiled coil</keyword>
<feature type="compositionally biased region" description="Basic and acidic residues" evidence="2">
    <location>
        <begin position="367"/>
        <end position="382"/>
    </location>
</feature>
<feature type="region of interest" description="Disordered" evidence="2">
    <location>
        <begin position="354"/>
        <end position="456"/>
    </location>
</feature>
<protein>
    <submittedName>
        <fullName evidence="4">Uncharacterized protein</fullName>
    </submittedName>
</protein>
<feature type="compositionally biased region" description="Polar residues" evidence="2">
    <location>
        <begin position="404"/>
        <end position="415"/>
    </location>
</feature>
<feature type="region of interest" description="Disordered" evidence="2">
    <location>
        <begin position="721"/>
        <end position="809"/>
    </location>
</feature>
<accession>A0A8H5F2R0</accession>
<feature type="compositionally biased region" description="Polar residues" evidence="2">
    <location>
        <begin position="127"/>
        <end position="144"/>
    </location>
</feature>
<feature type="compositionally biased region" description="Polar residues" evidence="2">
    <location>
        <begin position="795"/>
        <end position="809"/>
    </location>
</feature>
<feature type="compositionally biased region" description="Low complexity" evidence="2">
    <location>
        <begin position="326"/>
        <end position="336"/>
    </location>
</feature>
<feature type="compositionally biased region" description="Low complexity" evidence="2">
    <location>
        <begin position="231"/>
        <end position="245"/>
    </location>
</feature>
<keyword evidence="3" id="KW-0812">Transmembrane</keyword>
<reference evidence="4 5" key="1">
    <citation type="journal article" date="2020" name="ISME J.">
        <title>Uncovering the hidden diversity of litter-decomposition mechanisms in mushroom-forming fungi.</title>
        <authorList>
            <person name="Floudas D."/>
            <person name="Bentzer J."/>
            <person name="Ahren D."/>
            <person name="Johansson T."/>
            <person name="Persson P."/>
            <person name="Tunlid A."/>
        </authorList>
    </citation>
    <scope>NUCLEOTIDE SEQUENCE [LARGE SCALE GENOMIC DNA]</scope>
    <source>
        <strain evidence="4 5">CBS 101986</strain>
    </source>
</reference>
<feature type="coiled-coil region" evidence="1">
    <location>
        <begin position="875"/>
        <end position="902"/>
    </location>
</feature>
<keyword evidence="3" id="KW-1133">Transmembrane helix</keyword>
<feature type="transmembrane region" description="Helical" evidence="3">
    <location>
        <begin position="540"/>
        <end position="557"/>
    </location>
</feature>
<feature type="compositionally biased region" description="Polar residues" evidence="2">
    <location>
        <begin position="213"/>
        <end position="230"/>
    </location>
</feature>
<feature type="region of interest" description="Disordered" evidence="2">
    <location>
        <begin position="1128"/>
        <end position="1152"/>
    </location>
</feature>
<dbReference type="Proteomes" id="UP000567179">
    <property type="component" value="Unassembled WGS sequence"/>
</dbReference>
<feature type="compositionally biased region" description="Polar residues" evidence="2">
    <location>
        <begin position="256"/>
        <end position="268"/>
    </location>
</feature>
<feature type="region of interest" description="Disordered" evidence="2">
    <location>
        <begin position="208"/>
        <end position="339"/>
    </location>
</feature>
<feature type="region of interest" description="Disordered" evidence="2">
    <location>
        <begin position="1395"/>
        <end position="1422"/>
    </location>
</feature>
<evidence type="ECO:0000256" key="2">
    <source>
        <dbReference type="SAM" id="MobiDB-lite"/>
    </source>
</evidence>
<proteinExistence type="predicted"/>
<comment type="caution">
    <text evidence="4">The sequence shown here is derived from an EMBL/GenBank/DDBJ whole genome shotgun (WGS) entry which is preliminary data.</text>
</comment>
<organism evidence="4 5">
    <name type="scientific">Psilocybe cf. subviscida</name>
    <dbReference type="NCBI Taxonomy" id="2480587"/>
    <lineage>
        <taxon>Eukaryota</taxon>
        <taxon>Fungi</taxon>
        <taxon>Dikarya</taxon>
        <taxon>Basidiomycota</taxon>
        <taxon>Agaricomycotina</taxon>
        <taxon>Agaricomycetes</taxon>
        <taxon>Agaricomycetidae</taxon>
        <taxon>Agaricales</taxon>
        <taxon>Agaricineae</taxon>
        <taxon>Strophariaceae</taxon>
        <taxon>Psilocybe</taxon>
    </lineage>
</organism>
<evidence type="ECO:0000256" key="3">
    <source>
        <dbReference type="SAM" id="Phobius"/>
    </source>
</evidence>
<feature type="transmembrane region" description="Helical" evidence="3">
    <location>
        <begin position="500"/>
        <end position="520"/>
    </location>
</feature>
<feature type="region of interest" description="Disordered" evidence="2">
    <location>
        <begin position="124"/>
        <end position="175"/>
    </location>
</feature>
<feature type="compositionally biased region" description="Polar residues" evidence="2">
    <location>
        <begin position="744"/>
        <end position="753"/>
    </location>
</feature>
<gene>
    <name evidence="4" type="ORF">D9619_001429</name>
</gene>
<feature type="compositionally biased region" description="Low complexity" evidence="2">
    <location>
        <begin position="355"/>
        <end position="366"/>
    </location>
</feature>
<sequence>MVFLTYGSEAQDTYIWARVSDKQYTIPIKFSKEAIIEYASMSHTRLTQHKGAIVTIKNFRPMSSRLPCGPGGAPTSIAYLALESDYVSVLGSSAEAKFGNPVAITNNVDMHAWSEGLNQAGDRRNEQLQQDVAESSTSALQTAKSVPERMLPPPVPINAAAPRRPASPKESDRKGRGFWVGYRTEVTDMESYHARWKARSIYATTIPDHDTAASPNKSRSATPLSDWNMTQSSPVQRSQQVSSLSMPTPAQRPKKTSNTSQDIPSSSPRGDETMLDIEPPISQLQSVSKFKRPVARKVPRPVSPKSVKRDGPVRVLVPNSDTSGTQSQSQSQSQSQPHVPEEILDIEGLNEESLASQQAQNANQGAEKIDVDEKSEDEHAAKEANVFDAEAPRGSEASPPKTGPSRSESAGTRTRVNGDTRGGSEHGAASVDDDEQAIADEGGNTDEPMEAEADEEERWPWMDLWAVQAVAAATREARLISAPFATLSQFSSSTSAPSDWRHLLVLTMSLSLGGLGLVSLRNPFKDLLAVLYGKGDLRSMFCLIVFVIISFVLAYLTNPTENSFRAYLTEQSFRHHLSRLDENADDPSASVNLSSRYAARNSSSSTAHNLSLSDTPPFHFANRASIALRTPKHVFHSFAIFTIAAMVPLSKPSDTDNRDWMISDSWYIGAFGKWWRGGVLEAWYQDVIARSKDEESWSAGILTMKRLDIMQDCNGPTFSAKNLPSYLTRGSPPKLRNRDRPIMRNSTAQSRSSTPPPLPKSVSLPMHTIRKPSLNGDRPSDRPPQMPHVQPSSPPDTTRTYGSSISRSPSALFEHSPAIVEVLRQITNTKATVVDLHTQLSDCETAASQSHALLQHEVDTHRERKRQEDAAKLKLKAQTKSLEESKRAAESLKRDAEKKLKSVQTFRDNATQRVEFIDKSTVDLQQRLLEDQAFIANHRNEVSEIEREIAANLDQKRQEIKQAEEMLLVLNQRSRELEENLASEKDRLRTLRDETAKLNESRALVQDYSPPQASHDTWPSNLQLHGDHANGMMTMQGRDSWDSWNHGHSVILDDLQFSHDTLGSRPATYSSPGNTSTAKENQVSAFQTNSFSPFGEYTSNSYRGRQVNGTHTSVDSMEIHHRAKDIPSHGLLAPSENERTVSRSFQSDSDPYVDRDWRQQASSVYSSQYQNEVDHRYVPITSSPTAMHPALNGEDRTFESRFDSSFGSSNSDMSSAWVPKDLDLPSFLDPQGGEYNFLTNLDKGRTRRWLSGFGKDKSSAKGLNPDAKEFNILQRHTQGHSNGFNPLASSTYDALNPNGLGSTTSASSNSQSLLRAFAPSPAEREALQRVLGGSTNASFERLPSLSDVGSIPASPTNSHAHAHALPTQLPSNGMGLGSIFPAWLQALPKTRKVNFSPWDDEEDAPAPAKAKNTTAVVSGTKS</sequence>
<evidence type="ECO:0000313" key="4">
    <source>
        <dbReference type="EMBL" id="KAF5321494.1"/>
    </source>
</evidence>
<dbReference type="EMBL" id="JAACJJ010000028">
    <property type="protein sequence ID" value="KAF5321494.1"/>
    <property type="molecule type" value="Genomic_DNA"/>
</dbReference>
<name>A0A8H5F2R0_9AGAR</name>
<feature type="coiled-coil region" evidence="1">
    <location>
        <begin position="935"/>
        <end position="1001"/>
    </location>
</feature>
<evidence type="ECO:0000313" key="5">
    <source>
        <dbReference type="Proteomes" id="UP000567179"/>
    </source>
</evidence>